<protein>
    <submittedName>
        <fullName evidence="2">Kinetochore complex Sim4 subunit Fta1-domain-containing protein</fullName>
    </submittedName>
</protein>
<dbReference type="Pfam" id="PF13092">
    <property type="entry name" value="CENP-L"/>
    <property type="match status" value="1"/>
</dbReference>
<dbReference type="EMBL" id="MU853866">
    <property type="protein sequence ID" value="KAK3937005.1"/>
    <property type="molecule type" value="Genomic_DNA"/>
</dbReference>
<comment type="caution">
    <text evidence="2">The sequence shown here is derived from an EMBL/GenBank/DDBJ whole genome shotgun (WGS) entry which is preliminary data.</text>
</comment>
<feature type="compositionally biased region" description="Basic and acidic residues" evidence="1">
    <location>
        <begin position="10"/>
        <end position="26"/>
    </location>
</feature>
<evidence type="ECO:0000256" key="1">
    <source>
        <dbReference type="SAM" id="MobiDB-lite"/>
    </source>
</evidence>
<reference evidence="3" key="1">
    <citation type="journal article" date="2023" name="Mol. Phylogenet. Evol.">
        <title>Genome-scale phylogeny and comparative genomics of the fungal order Sordariales.</title>
        <authorList>
            <person name="Hensen N."/>
            <person name="Bonometti L."/>
            <person name="Westerberg I."/>
            <person name="Brannstrom I.O."/>
            <person name="Guillou S."/>
            <person name="Cros-Aarteil S."/>
            <person name="Calhoun S."/>
            <person name="Haridas S."/>
            <person name="Kuo A."/>
            <person name="Mondo S."/>
            <person name="Pangilinan J."/>
            <person name="Riley R."/>
            <person name="LaButti K."/>
            <person name="Andreopoulos B."/>
            <person name="Lipzen A."/>
            <person name="Chen C."/>
            <person name="Yan M."/>
            <person name="Daum C."/>
            <person name="Ng V."/>
            <person name="Clum A."/>
            <person name="Steindorff A."/>
            <person name="Ohm R.A."/>
            <person name="Martin F."/>
            <person name="Silar P."/>
            <person name="Natvig D.O."/>
            <person name="Lalanne C."/>
            <person name="Gautier V."/>
            <person name="Ament-Velasquez S.L."/>
            <person name="Kruys A."/>
            <person name="Hutchinson M.I."/>
            <person name="Powell A.J."/>
            <person name="Barry K."/>
            <person name="Miller A.N."/>
            <person name="Grigoriev I.V."/>
            <person name="Debuchy R."/>
            <person name="Gladieux P."/>
            <person name="Hiltunen Thoren M."/>
            <person name="Johannesson H."/>
        </authorList>
    </citation>
    <scope>NUCLEOTIDE SEQUENCE [LARGE SCALE GENOMIC DNA]</scope>
    <source>
        <strain evidence="3">CBS 340.73</strain>
    </source>
</reference>
<dbReference type="AlphaFoldDB" id="A0AAN6N1D0"/>
<proteinExistence type="predicted"/>
<organism evidence="2 3">
    <name type="scientific">Diplogelasinospora grovesii</name>
    <dbReference type="NCBI Taxonomy" id="303347"/>
    <lineage>
        <taxon>Eukaryota</taxon>
        <taxon>Fungi</taxon>
        <taxon>Dikarya</taxon>
        <taxon>Ascomycota</taxon>
        <taxon>Pezizomycotina</taxon>
        <taxon>Sordariomycetes</taxon>
        <taxon>Sordariomycetidae</taxon>
        <taxon>Sordariales</taxon>
        <taxon>Diplogelasinosporaceae</taxon>
        <taxon>Diplogelasinospora</taxon>
    </lineage>
</organism>
<sequence length="469" mass="51026">MASRRRQARRKEPERAAAISPDRESSAARSAESSSLSEPSPPFYNTTFSTHRVSPLYLGKEPLTDRRLETLAQRLRETLVGDVVRGVEVGMGGGEDAVMGRAGALEAVEVRWVRMTSILDIRSGRAGRPESRDLGSDAVEANTSSEWQRTVARLRRRNALHISLRYESALCTGVLLPSLSGDEDNGDLADAQNARLSMATSQDAQPPSIAAQRFLTMPLLLLRMTAPLKNVIIDFLSTAFDCRISPLRLGTRSMVHSWESWVGSAGLPSRGPHTKDVVLSLGFHLTRLNGLTTADGSDAAADTGLKSIDVIIPAGELGKFVEAGTELARSSRSLPVQTKRKAAAEWEEDSKKRRNLAGRLREEGWEWQKSVAAVSSDEPDSDAFNQPFVDAVGHYVDKHLGLNLFHPGVRIIKIACGGFVMSEGRLKIFAPADLGDVDAGDDYTTPGHRGAISELLRNLVDRASIRGIK</sequence>
<name>A0AAN6N1D0_9PEZI</name>
<evidence type="ECO:0000313" key="3">
    <source>
        <dbReference type="Proteomes" id="UP001303473"/>
    </source>
</evidence>
<feature type="region of interest" description="Disordered" evidence="1">
    <location>
        <begin position="1"/>
        <end position="48"/>
    </location>
</feature>
<feature type="compositionally biased region" description="Low complexity" evidence="1">
    <location>
        <begin position="27"/>
        <end position="38"/>
    </location>
</feature>
<dbReference type="Proteomes" id="UP001303473">
    <property type="component" value="Unassembled WGS sequence"/>
</dbReference>
<accession>A0AAN6N1D0</accession>
<keyword evidence="3" id="KW-1185">Reference proteome</keyword>
<evidence type="ECO:0000313" key="2">
    <source>
        <dbReference type="EMBL" id="KAK3937005.1"/>
    </source>
</evidence>
<gene>
    <name evidence="2" type="ORF">QBC46DRAFT_19672</name>
</gene>
<dbReference type="InterPro" id="IPR025204">
    <property type="entry name" value="CENP-L"/>
</dbReference>